<dbReference type="STRING" id="1448318.A0A319EF96"/>
<proteinExistence type="inferred from homology"/>
<sequence>MMRDGLDTARFVRGYLQMPHLSLEDNHFSLCAFLSELWGVCKEAHEEHHRHYRSPERNHTADLVSSWKVYLYEWRAHIKKTDELEETFFAGRLGECNLFLGLNLTLFHLVSLKIYANLQLLERKKCCAQCQEADVENAGIITLGITGVALVTGAGSGLGRDVGIAFAAEGAIGVVFADVNLTAARKSADRSAEYATNPAYYPLAIAVDVTDLASVKQMVAEAVETFKRIDYCVNSAGVGVREPNPVTEASMEEFDWFYRINVLGTMHCVKTVGAAMRQQASLTVQGRTGERNAGRGAIVNLGSANSYIATQDMVQATASKHAVLGITRNAALDLGPDGIRVNAICPPWIDPRMVSAVANAPPGASILPFQHFVQAEEISDVILFLCSPRASYVTGSDWVVDGGMTLTSKT</sequence>
<keyword evidence="5" id="KW-1185">Reference proteome</keyword>
<organism evidence="4 5">
    <name type="scientific">Aspergillus sclerotiicarbonarius (strain CBS 121057 / IBT 28362)</name>
    <dbReference type="NCBI Taxonomy" id="1448318"/>
    <lineage>
        <taxon>Eukaryota</taxon>
        <taxon>Fungi</taxon>
        <taxon>Dikarya</taxon>
        <taxon>Ascomycota</taxon>
        <taxon>Pezizomycotina</taxon>
        <taxon>Eurotiomycetes</taxon>
        <taxon>Eurotiomycetidae</taxon>
        <taxon>Eurotiales</taxon>
        <taxon>Aspergillaceae</taxon>
        <taxon>Aspergillus</taxon>
        <taxon>Aspergillus subgen. Circumdati</taxon>
    </lineage>
</organism>
<evidence type="ECO:0000256" key="2">
    <source>
        <dbReference type="ARBA" id="ARBA00022857"/>
    </source>
</evidence>
<dbReference type="SUPFAM" id="SSF51735">
    <property type="entry name" value="NAD(P)-binding Rossmann-fold domains"/>
    <property type="match status" value="1"/>
</dbReference>
<reference evidence="4 5" key="1">
    <citation type="submission" date="2018-02" db="EMBL/GenBank/DDBJ databases">
        <title>The genomes of Aspergillus section Nigri reveals drivers in fungal speciation.</title>
        <authorList>
            <consortium name="DOE Joint Genome Institute"/>
            <person name="Vesth T.C."/>
            <person name="Nybo J."/>
            <person name="Theobald S."/>
            <person name="Brandl J."/>
            <person name="Frisvad J.C."/>
            <person name="Nielsen K.F."/>
            <person name="Lyhne E.K."/>
            <person name="Kogle M.E."/>
            <person name="Kuo A."/>
            <person name="Riley R."/>
            <person name="Clum A."/>
            <person name="Nolan M."/>
            <person name="Lipzen A."/>
            <person name="Salamov A."/>
            <person name="Henrissat B."/>
            <person name="Wiebenga A."/>
            <person name="De vries R.P."/>
            <person name="Grigoriev I.V."/>
            <person name="Mortensen U.H."/>
            <person name="Andersen M.R."/>
            <person name="Baker S.E."/>
        </authorList>
    </citation>
    <scope>NUCLEOTIDE SEQUENCE [LARGE SCALE GENOMIC DNA]</scope>
    <source>
        <strain evidence="4 5">CBS 121057</strain>
    </source>
</reference>
<dbReference type="InterPro" id="IPR036291">
    <property type="entry name" value="NAD(P)-bd_dom_sf"/>
</dbReference>
<keyword evidence="3" id="KW-0560">Oxidoreductase</keyword>
<dbReference type="AlphaFoldDB" id="A0A319EF96"/>
<dbReference type="CDD" id="cd05233">
    <property type="entry name" value="SDR_c"/>
    <property type="match status" value="1"/>
</dbReference>
<comment type="similarity">
    <text evidence="1">Belongs to the short-chain dehydrogenases/reductases (SDR) family.</text>
</comment>
<evidence type="ECO:0000313" key="5">
    <source>
        <dbReference type="Proteomes" id="UP000248423"/>
    </source>
</evidence>
<dbReference type="Gene3D" id="3.40.50.720">
    <property type="entry name" value="NAD(P)-binding Rossmann-like Domain"/>
    <property type="match status" value="1"/>
</dbReference>
<dbReference type="InterPro" id="IPR002347">
    <property type="entry name" value="SDR_fam"/>
</dbReference>
<dbReference type="Proteomes" id="UP000248423">
    <property type="component" value="Unassembled WGS sequence"/>
</dbReference>
<protein>
    <submittedName>
        <fullName evidence="4">NAD(P)-binding protein</fullName>
    </submittedName>
</protein>
<dbReference type="PANTHER" id="PTHR24321:SF8">
    <property type="entry name" value="ESTRADIOL 17-BETA-DEHYDROGENASE 8-RELATED"/>
    <property type="match status" value="1"/>
</dbReference>
<name>A0A319EF96_ASPSB</name>
<keyword evidence="2" id="KW-0521">NADP</keyword>
<dbReference type="FunFam" id="3.40.50.720:FF:000084">
    <property type="entry name" value="Short-chain dehydrogenase reductase"/>
    <property type="match status" value="1"/>
</dbReference>
<dbReference type="GO" id="GO:0016491">
    <property type="term" value="F:oxidoreductase activity"/>
    <property type="evidence" value="ECO:0007669"/>
    <property type="project" value="UniProtKB-KW"/>
</dbReference>
<accession>A0A319EF96</accession>
<dbReference type="PRINTS" id="PR00080">
    <property type="entry name" value="SDRFAMILY"/>
</dbReference>
<dbReference type="OrthoDB" id="5840532at2759"/>
<evidence type="ECO:0000256" key="1">
    <source>
        <dbReference type="ARBA" id="ARBA00006484"/>
    </source>
</evidence>
<dbReference type="Pfam" id="PF13561">
    <property type="entry name" value="adh_short_C2"/>
    <property type="match status" value="1"/>
</dbReference>
<dbReference type="VEuPathDB" id="FungiDB:BO78DRAFT_418808"/>
<evidence type="ECO:0000256" key="3">
    <source>
        <dbReference type="ARBA" id="ARBA00023002"/>
    </source>
</evidence>
<dbReference type="EMBL" id="KZ826350">
    <property type="protein sequence ID" value="PYI06405.1"/>
    <property type="molecule type" value="Genomic_DNA"/>
</dbReference>
<dbReference type="PANTHER" id="PTHR24321">
    <property type="entry name" value="DEHYDROGENASES, SHORT CHAIN"/>
    <property type="match status" value="1"/>
</dbReference>
<gene>
    <name evidence="4" type="ORF">BO78DRAFT_418808</name>
</gene>
<dbReference type="PRINTS" id="PR00081">
    <property type="entry name" value="GDHRDH"/>
</dbReference>
<evidence type="ECO:0000313" key="4">
    <source>
        <dbReference type="EMBL" id="PYI06405.1"/>
    </source>
</evidence>